<reference evidence="4" key="1">
    <citation type="submission" date="2023-07" db="EMBL/GenBank/DDBJ databases">
        <title>Sorghum-associated microbial communities from plants grown in Nebraska, USA.</title>
        <authorList>
            <person name="Schachtman D."/>
        </authorList>
    </citation>
    <scope>NUCLEOTIDE SEQUENCE</scope>
    <source>
        <strain evidence="4">BE330</strain>
    </source>
</reference>
<feature type="domain" description="Transposase IS4-like" evidence="3">
    <location>
        <begin position="149"/>
        <end position="263"/>
    </location>
</feature>
<dbReference type="GO" id="GO:0003677">
    <property type="term" value="F:DNA binding"/>
    <property type="evidence" value="ECO:0007669"/>
    <property type="project" value="InterPro"/>
</dbReference>
<dbReference type="InterPro" id="IPR012337">
    <property type="entry name" value="RNaseH-like_sf"/>
</dbReference>
<evidence type="ECO:0000313" key="5">
    <source>
        <dbReference type="Proteomes" id="UP001185331"/>
    </source>
</evidence>
<gene>
    <name evidence="4" type="ORF">J2Y00_005032</name>
</gene>
<evidence type="ECO:0000256" key="1">
    <source>
        <dbReference type="SAM" id="MobiDB-lite"/>
    </source>
</evidence>
<feature type="transmembrane region" description="Helical" evidence="2">
    <location>
        <begin position="111"/>
        <end position="132"/>
    </location>
</feature>
<dbReference type="Proteomes" id="UP001185331">
    <property type="component" value="Unassembled WGS sequence"/>
</dbReference>
<keyword evidence="2" id="KW-1133">Transmembrane helix</keyword>
<dbReference type="Pfam" id="PF01609">
    <property type="entry name" value="DDE_Tnp_1"/>
    <property type="match status" value="1"/>
</dbReference>
<dbReference type="GO" id="GO:0004803">
    <property type="term" value="F:transposase activity"/>
    <property type="evidence" value="ECO:0007669"/>
    <property type="project" value="InterPro"/>
</dbReference>
<feature type="region of interest" description="Disordered" evidence="1">
    <location>
        <begin position="303"/>
        <end position="342"/>
    </location>
</feature>
<name>A0AAE3XHD3_9DEIO</name>
<keyword evidence="2" id="KW-0472">Membrane</keyword>
<dbReference type="EMBL" id="JAVDQK010000032">
    <property type="protein sequence ID" value="MDR6221396.1"/>
    <property type="molecule type" value="Genomic_DNA"/>
</dbReference>
<dbReference type="AlphaFoldDB" id="A0AAE3XHD3"/>
<dbReference type="InterPro" id="IPR002559">
    <property type="entry name" value="Transposase_11"/>
</dbReference>
<accession>A0AAE3XHD3</accession>
<evidence type="ECO:0000313" key="4">
    <source>
        <dbReference type="EMBL" id="MDR6221396.1"/>
    </source>
</evidence>
<keyword evidence="2" id="KW-0812">Transmembrane</keyword>
<feature type="compositionally biased region" description="Basic and acidic residues" evidence="1">
    <location>
        <begin position="322"/>
        <end position="333"/>
    </location>
</feature>
<evidence type="ECO:0000256" key="2">
    <source>
        <dbReference type="SAM" id="Phobius"/>
    </source>
</evidence>
<comment type="caution">
    <text evidence="4">The sequence shown here is derived from an EMBL/GenBank/DDBJ whole genome shotgun (WGS) entry which is preliminary data.</text>
</comment>
<dbReference type="SUPFAM" id="SSF53098">
    <property type="entry name" value="Ribonuclease H-like"/>
    <property type="match status" value="1"/>
</dbReference>
<organism evidence="4 5">
    <name type="scientific">Deinococcus soli</name>
    <name type="common">ex Cha et al. 2016</name>
    <dbReference type="NCBI Taxonomy" id="1309411"/>
    <lineage>
        <taxon>Bacteria</taxon>
        <taxon>Thermotogati</taxon>
        <taxon>Deinococcota</taxon>
        <taxon>Deinococci</taxon>
        <taxon>Deinococcales</taxon>
        <taxon>Deinococcaceae</taxon>
        <taxon>Deinococcus</taxon>
    </lineage>
</organism>
<sequence>MTIPDTARLHADTLATYLHTRWPHRRTDALRRLAEVLLAVLQAESTLHRKIALHLPRAATLESKTRTVARVFHDAQLTPQDVTDVLLPLLPDGKLTLIMDRTTWHYGQTPLNILVLGVLLGGAVIPLVWSILPHQGNSCTAARILLVARLLKVLPARRWAVLIADREFVGREWCSFLRWKRIRQCIRIRENTRIEDELVRDLFTTLQPGQVRTLFERTWVYGGWMHVVITLSPAGDRVIVASDLPVLDVFNTYRLRWGIESTFIHVQFVEISRLESGGHAHDSARTNLSALRTAVYRAGLDDSDRRAADRNSCPSARQPRASSRESDPDRVADPESSGTVGRRRVLGMHAASRVAISDHQHLSVSKCQVLRAGTRLCWRIQVRAPRFRISRCRVAMIHPAEQQFSNSPTKSDYWANLVPDSKISLTSVFGRMWLVPQTGHLSAGSLRA</sequence>
<evidence type="ECO:0000259" key="3">
    <source>
        <dbReference type="Pfam" id="PF01609"/>
    </source>
</evidence>
<protein>
    <recommendedName>
        <fullName evidence="3">Transposase IS4-like domain-containing protein</fullName>
    </recommendedName>
</protein>
<dbReference type="GO" id="GO:0006313">
    <property type="term" value="P:DNA transposition"/>
    <property type="evidence" value="ECO:0007669"/>
    <property type="project" value="InterPro"/>
</dbReference>
<proteinExistence type="predicted"/>